<dbReference type="GO" id="GO:0033543">
    <property type="term" value="P:fatty acid beta-oxidation, unsaturated, even number, reductase/isomerase pathway"/>
    <property type="evidence" value="ECO:0007669"/>
    <property type="project" value="TreeGrafter"/>
</dbReference>
<gene>
    <name evidence="12" type="ORF">SAMN05443637_115181</name>
</gene>
<dbReference type="Pfam" id="PF00724">
    <property type="entry name" value="Oxidored_FMN"/>
    <property type="match status" value="1"/>
</dbReference>
<dbReference type="STRING" id="1848.SAMN05443637_115181"/>
<protein>
    <recommendedName>
        <fullName evidence="14">2,4-dienoyl-CoA reductase</fullName>
    </recommendedName>
</protein>
<evidence type="ECO:0008006" key="14">
    <source>
        <dbReference type="Google" id="ProtNLM"/>
    </source>
</evidence>
<dbReference type="InterPro" id="IPR036188">
    <property type="entry name" value="FAD/NAD-bd_sf"/>
</dbReference>
<dbReference type="InterPro" id="IPR013785">
    <property type="entry name" value="Aldolase_TIM"/>
</dbReference>
<comment type="similarity">
    <text evidence="3">In the N-terminal section; belongs to the NADH:flavin oxidoreductase/NADH oxidase family.</text>
</comment>
<evidence type="ECO:0000259" key="11">
    <source>
        <dbReference type="Pfam" id="PF07992"/>
    </source>
</evidence>
<evidence type="ECO:0000256" key="5">
    <source>
        <dbReference type="ARBA" id="ARBA00022643"/>
    </source>
</evidence>
<dbReference type="PANTHER" id="PTHR42917:SF2">
    <property type="entry name" value="2,4-DIENOYL-COA REDUCTASE [(2E)-ENOYL-COA-PRODUCING]"/>
    <property type="match status" value="1"/>
</dbReference>
<name>A0A1M6WYK5_PSETH</name>
<reference evidence="12 13" key="1">
    <citation type="submission" date="2016-11" db="EMBL/GenBank/DDBJ databases">
        <authorList>
            <person name="Jaros S."/>
            <person name="Januszkiewicz K."/>
            <person name="Wedrychowicz H."/>
        </authorList>
    </citation>
    <scope>NUCLEOTIDE SEQUENCE [LARGE SCALE GENOMIC DNA]</scope>
    <source>
        <strain evidence="12 13">DSM 43832</strain>
    </source>
</reference>
<evidence type="ECO:0000313" key="13">
    <source>
        <dbReference type="Proteomes" id="UP000184363"/>
    </source>
</evidence>
<dbReference type="InterPro" id="IPR023753">
    <property type="entry name" value="FAD/NAD-binding_dom"/>
</dbReference>
<dbReference type="RefSeq" id="WP_073458628.1">
    <property type="nucleotide sequence ID" value="NZ_CALGVN010000033.1"/>
</dbReference>
<dbReference type="Pfam" id="PF07992">
    <property type="entry name" value="Pyr_redox_2"/>
    <property type="match status" value="1"/>
</dbReference>
<proteinExistence type="inferred from homology"/>
<organism evidence="12 13">
    <name type="scientific">Pseudonocardia thermophila</name>
    <dbReference type="NCBI Taxonomy" id="1848"/>
    <lineage>
        <taxon>Bacteria</taxon>
        <taxon>Bacillati</taxon>
        <taxon>Actinomycetota</taxon>
        <taxon>Actinomycetes</taxon>
        <taxon>Pseudonocardiales</taxon>
        <taxon>Pseudonocardiaceae</taxon>
        <taxon>Pseudonocardia</taxon>
    </lineage>
</organism>
<evidence type="ECO:0000256" key="9">
    <source>
        <dbReference type="ARBA" id="ARBA00023014"/>
    </source>
</evidence>
<dbReference type="Proteomes" id="UP000184363">
    <property type="component" value="Unassembled WGS sequence"/>
</dbReference>
<evidence type="ECO:0000256" key="6">
    <source>
        <dbReference type="ARBA" id="ARBA00022723"/>
    </source>
</evidence>
<keyword evidence="5" id="KW-0288">FMN</keyword>
<dbReference type="InterPro" id="IPR051793">
    <property type="entry name" value="NADH:flavin_oxidoreductase"/>
</dbReference>
<sequence>MASDALQHVLSPFELGGLTLRNRVFVPGHTTNFGRQNMPTERHVAYHRERARGGVGLIITEAVRVHPTSAGRHISLGCFDDEAIPAFAAIAEAVHAEGAKLFAQIMHAGRQANGEATRTVAWTASPIRWSSSAHVPHAMGHGEIRTVVQAFGDAARRMSQAGLDGLEVHLGHGHLLHQFLSPVTNQRTDAYGGSLENRLRITREVLDKVFASAPDLPVGLRISANEFLPGGLEPEHMIEVVGKLRADYDLAYVHVSHAAYQACYSLSTQMADMSFPHAPFKHHAAMFRRAFPDLPVLAVCRLDSLEEAAELIRDGEADLVGLARPHIADPHLVRKAMEGRSHEVRTCLACNQGCVGRLELNLPISCVVNPEVGVEAEWEKLRSTKPAVSKSVLVVGGGPAGLEAALSAHRAGHRVTLAEASDQLGGQLRAAARVPGRERLAPLYEELERDVRAAGIEVRTGWRVTAEEVLAGNWDDVVIATGSTPVRRDLVDGPRVLDVWEAVDLVTDGPLPTGAVVVYDEEGDWRTASIAEHLAAQGVQVHIVSPNAPLSPRITTYSKLGLVERLTQRGVHVHLLRKLTDAGPDAVALVDVIGGGRTEITGVQYVIDGAPGTAQDALYRELDERVPANGGPRLHLAGDANAPRSALEAVYEGRLAGAVRATHDDPEPLVLALSH</sequence>
<keyword evidence="4" id="KW-0285">Flavoprotein</keyword>
<dbReference type="GO" id="GO:0046872">
    <property type="term" value="F:metal ion binding"/>
    <property type="evidence" value="ECO:0007669"/>
    <property type="project" value="UniProtKB-KW"/>
</dbReference>
<dbReference type="InterPro" id="IPR001155">
    <property type="entry name" value="OxRdtase_FMN_N"/>
</dbReference>
<evidence type="ECO:0000256" key="4">
    <source>
        <dbReference type="ARBA" id="ARBA00022630"/>
    </source>
</evidence>
<dbReference type="AlphaFoldDB" id="A0A1M6WYK5"/>
<dbReference type="PRINTS" id="PR00368">
    <property type="entry name" value="FADPNR"/>
</dbReference>
<dbReference type="SUPFAM" id="SSF51971">
    <property type="entry name" value="Nucleotide-binding domain"/>
    <property type="match status" value="1"/>
</dbReference>
<dbReference type="GO" id="GO:0010181">
    <property type="term" value="F:FMN binding"/>
    <property type="evidence" value="ECO:0007669"/>
    <property type="project" value="InterPro"/>
</dbReference>
<evidence type="ECO:0000256" key="7">
    <source>
        <dbReference type="ARBA" id="ARBA00023002"/>
    </source>
</evidence>
<evidence type="ECO:0000256" key="2">
    <source>
        <dbReference type="ARBA" id="ARBA00001966"/>
    </source>
</evidence>
<dbReference type="PANTHER" id="PTHR42917">
    <property type="entry name" value="2,4-DIENOYL-COA REDUCTASE"/>
    <property type="match status" value="1"/>
</dbReference>
<dbReference type="Gene3D" id="3.50.50.60">
    <property type="entry name" value="FAD/NAD(P)-binding domain"/>
    <property type="match status" value="1"/>
</dbReference>
<dbReference type="GO" id="GO:0051536">
    <property type="term" value="F:iron-sulfur cluster binding"/>
    <property type="evidence" value="ECO:0007669"/>
    <property type="project" value="UniProtKB-KW"/>
</dbReference>
<feature type="domain" description="NADH:flavin oxidoreductase/NADH oxidase N-terminal" evidence="10">
    <location>
        <begin position="11"/>
        <end position="342"/>
    </location>
</feature>
<evidence type="ECO:0000259" key="10">
    <source>
        <dbReference type="Pfam" id="PF00724"/>
    </source>
</evidence>
<dbReference type="GO" id="GO:0008670">
    <property type="term" value="F:2,4-dienoyl-CoA reductase (NADPH) activity"/>
    <property type="evidence" value="ECO:0007669"/>
    <property type="project" value="TreeGrafter"/>
</dbReference>
<keyword evidence="7" id="KW-0560">Oxidoreductase</keyword>
<keyword evidence="6" id="KW-0479">Metal-binding</keyword>
<dbReference type="OrthoDB" id="3169239at2"/>
<dbReference type="SUPFAM" id="SSF51395">
    <property type="entry name" value="FMN-linked oxidoreductases"/>
    <property type="match status" value="1"/>
</dbReference>
<comment type="cofactor">
    <cofactor evidence="1">
        <name>FMN</name>
        <dbReference type="ChEBI" id="CHEBI:58210"/>
    </cofactor>
</comment>
<keyword evidence="13" id="KW-1185">Reference proteome</keyword>
<keyword evidence="8" id="KW-0408">Iron</keyword>
<dbReference type="EMBL" id="FRAP01000015">
    <property type="protein sequence ID" value="SHK98753.1"/>
    <property type="molecule type" value="Genomic_DNA"/>
</dbReference>
<accession>A0A1M6WYK5</accession>
<evidence type="ECO:0000256" key="8">
    <source>
        <dbReference type="ARBA" id="ARBA00023004"/>
    </source>
</evidence>
<keyword evidence="9" id="KW-0411">Iron-sulfur</keyword>
<dbReference type="Gene3D" id="3.20.20.70">
    <property type="entry name" value="Aldolase class I"/>
    <property type="match status" value="1"/>
</dbReference>
<comment type="cofactor">
    <cofactor evidence="2">
        <name>[4Fe-4S] cluster</name>
        <dbReference type="ChEBI" id="CHEBI:49883"/>
    </cofactor>
</comment>
<dbReference type="Gene3D" id="3.40.50.720">
    <property type="entry name" value="NAD(P)-binding Rossmann-like Domain"/>
    <property type="match status" value="1"/>
</dbReference>
<feature type="domain" description="FAD/NAD(P)-binding" evidence="11">
    <location>
        <begin position="391"/>
        <end position="601"/>
    </location>
</feature>
<evidence type="ECO:0000256" key="1">
    <source>
        <dbReference type="ARBA" id="ARBA00001917"/>
    </source>
</evidence>
<evidence type="ECO:0000256" key="3">
    <source>
        <dbReference type="ARBA" id="ARBA00011048"/>
    </source>
</evidence>
<dbReference type="SUPFAM" id="SSF51905">
    <property type="entry name" value="FAD/NAD(P)-binding domain"/>
    <property type="match status" value="1"/>
</dbReference>
<evidence type="ECO:0000313" key="12">
    <source>
        <dbReference type="EMBL" id="SHK98753.1"/>
    </source>
</evidence>